<comment type="similarity">
    <text evidence="1">Belongs to the DNase II family.</text>
</comment>
<sequence>MIYVLAFAGSLLLQQLVASASTTSKVRREIFALDGNGQPVAWWVVLKLPWQVRDAQGQYIPTPCDCEKPQCSNVKMDAPEERKHGLCYLYADANNPTLRHFRDVGYDCLGQGGNDPVSHTLRQARNATYWAIFNDQFNGIAEKLDKTRVCSGGDLFNAHAKGAVAFEPSTGGYVLQTSTPNFPDPTTATSDIGDDFVRLGCQHDNNVEYAQHLFGMSLAEGAIKIMGQGWQAARLCSANHYRDMHELLASDALRHADLRHHPVATALVDSNAANRPTTNVSVMTKIGSVRIRGLFKDKGSAVPPWAMAAKGFGTDLSVASWWDENYGIPSLCDGDVYGVARGAFCLTNNPLSLRPDGTFPFNVENLMDAEIVWHGPHGDAKLTWSLRGGRVRDGNHAKWAVASPRSTTNATSPALSIFADLNMEGFPCSKSCNGSQGGRGGSFYAIEDPVLHSSLVGMVSGVCKCLPSTRQDDSFVTFRMCDNGCKHKVEEYFVKSDLPALSNATSSFWSRQHGLRPIAIDNTPLALS</sequence>
<dbReference type="InterPro" id="IPR004947">
    <property type="entry name" value="DNase_II"/>
</dbReference>
<dbReference type="STRING" id="157072.A0A024URX9"/>
<name>A0A024URX9_9STRA</name>
<dbReference type="GeneID" id="20078027"/>
<evidence type="ECO:0000256" key="3">
    <source>
        <dbReference type="SAM" id="SignalP"/>
    </source>
</evidence>
<dbReference type="GO" id="GO:0004531">
    <property type="term" value="F:deoxyribonuclease II activity"/>
    <property type="evidence" value="ECO:0007669"/>
    <property type="project" value="InterPro"/>
</dbReference>
<accession>A0A024URX9</accession>
<dbReference type="PANTHER" id="PTHR10858">
    <property type="entry name" value="DEOXYRIBONUCLEASE II"/>
    <property type="match status" value="1"/>
</dbReference>
<evidence type="ECO:0000256" key="1">
    <source>
        <dbReference type="ARBA" id="ARBA00007527"/>
    </source>
</evidence>
<dbReference type="PANTHER" id="PTHR10858:SF23">
    <property type="entry name" value="DEOXYRIBONUCLEASE II"/>
    <property type="match status" value="1"/>
</dbReference>
<reference evidence="4" key="1">
    <citation type="submission" date="2013-12" db="EMBL/GenBank/DDBJ databases">
        <title>The Genome Sequence of Aphanomyces invadans NJM9701.</title>
        <authorList>
            <consortium name="The Broad Institute Genomics Platform"/>
            <person name="Russ C."/>
            <person name="Tyler B."/>
            <person name="van West P."/>
            <person name="Dieguez-Uribeondo J."/>
            <person name="Young S.K."/>
            <person name="Zeng Q."/>
            <person name="Gargeya S."/>
            <person name="Fitzgerald M."/>
            <person name="Abouelleil A."/>
            <person name="Alvarado L."/>
            <person name="Chapman S.B."/>
            <person name="Gainer-Dewar J."/>
            <person name="Goldberg J."/>
            <person name="Griggs A."/>
            <person name="Gujja S."/>
            <person name="Hansen M."/>
            <person name="Howarth C."/>
            <person name="Imamovic A."/>
            <person name="Ireland A."/>
            <person name="Larimer J."/>
            <person name="McCowan C."/>
            <person name="Murphy C."/>
            <person name="Pearson M."/>
            <person name="Poon T.W."/>
            <person name="Priest M."/>
            <person name="Roberts A."/>
            <person name="Saif S."/>
            <person name="Shea T."/>
            <person name="Sykes S."/>
            <person name="Wortman J."/>
            <person name="Nusbaum C."/>
            <person name="Birren B."/>
        </authorList>
    </citation>
    <scope>NUCLEOTIDE SEQUENCE [LARGE SCALE GENOMIC DNA]</scope>
    <source>
        <strain evidence="4">NJM9701</strain>
    </source>
</reference>
<evidence type="ECO:0000313" key="4">
    <source>
        <dbReference type="EMBL" id="ETW08383.1"/>
    </source>
</evidence>
<feature type="chain" id="PRO_5001538331" evidence="3">
    <location>
        <begin position="20"/>
        <end position="528"/>
    </location>
</feature>
<keyword evidence="2" id="KW-0378">Hydrolase</keyword>
<protein>
    <submittedName>
        <fullName evidence="4">Uncharacterized protein</fullName>
    </submittedName>
</protein>
<dbReference type="eggNOG" id="ENOG502QRDZ">
    <property type="taxonomic scope" value="Eukaryota"/>
</dbReference>
<dbReference type="AlphaFoldDB" id="A0A024URX9"/>
<dbReference type="OrthoDB" id="10261598at2759"/>
<dbReference type="RefSeq" id="XP_008862188.1">
    <property type="nucleotide sequence ID" value="XM_008863966.1"/>
</dbReference>
<organism evidence="4">
    <name type="scientific">Aphanomyces invadans</name>
    <dbReference type="NCBI Taxonomy" id="157072"/>
    <lineage>
        <taxon>Eukaryota</taxon>
        <taxon>Sar</taxon>
        <taxon>Stramenopiles</taxon>
        <taxon>Oomycota</taxon>
        <taxon>Saprolegniomycetes</taxon>
        <taxon>Saprolegniales</taxon>
        <taxon>Verrucalvaceae</taxon>
        <taxon>Aphanomyces</taxon>
    </lineage>
</organism>
<proteinExistence type="inferred from homology"/>
<dbReference type="VEuPathDB" id="FungiDB:H310_00977"/>
<feature type="signal peptide" evidence="3">
    <location>
        <begin position="1"/>
        <end position="19"/>
    </location>
</feature>
<keyword evidence="3" id="KW-0732">Signal</keyword>
<evidence type="ECO:0000256" key="2">
    <source>
        <dbReference type="ARBA" id="ARBA00022801"/>
    </source>
</evidence>
<gene>
    <name evidence="4" type="ORF">H310_00977</name>
</gene>
<dbReference type="EMBL" id="KI913953">
    <property type="protein sequence ID" value="ETW08383.1"/>
    <property type="molecule type" value="Genomic_DNA"/>
</dbReference>
<dbReference type="Pfam" id="PF03265">
    <property type="entry name" value="DNase_II"/>
    <property type="match status" value="1"/>
</dbReference>